<proteinExistence type="predicted"/>
<dbReference type="PANTHER" id="PTHR47926">
    <property type="entry name" value="PENTATRICOPEPTIDE REPEAT-CONTAINING PROTEIN"/>
    <property type="match status" value="1"/>
</dbReference>
<gene>
    <name evidence="2" type="ORF">CTI12_AA023560</name>
</gene>
<dbReference type="OrthoDB" id="1882346at2759"/>
<sequence>MADRQPLKMYQHHPPAKSVSTLLISMYSIHGFMDDANIVFETTIKKDTVSWNAMIVAQGYHGSASKALSFCKKNCYLVLEVAN</sequence>
<dbReference type="InterPro" id="IPR002885">
    <property type="entry name" value="PPR_rpt"/>
</dbReference>
<organism evidence="2 3">
    <name type="scientific">Artemisia annua</name>
    <name type="common">Sweet wormwood</name>
    <dbReference type="NCBI Taxonomy" id="35608"/>
    <lineage>
        <taxon>Eukaryota</taxon>
        <taxon>Viridiplantae</taxon>
        <taxon>Streptophyta</taxon>
        <taxon>Embryophyta</taxon>
        <taxon>Tracheophyta</taxon>
        <taxon>Spermatophyta</taxon>
        <taxon>Magnoliopsida</taxon>
        <taxon>eudicotyledons</taxon>
        <taxon>Gunneridae</taxon>
        <taxon>Pentapetalae</taxon>
        <taxon>asterids</taxon>
        <taxon>campanulids</taxon>
        <taxon>Asterales</taxon>
        <taxon>Asteraceae</taxon>
        <taxon>Asteroideae</taxon>
        <taxon>Anthemideae</taxon>
        <taxon>Artemisiinae</taxon>
        <taxon>Artemisia</taxon>
    </lineage>
</organism>
<keyword evidence="3" id="KW-1185">Reference proteome</keyword>
<dbReference type="GO" id="GO:0009451">
    <property type="term" value="P:RNA modification"/>
    <property type="evidence" value="ECO:0007669"/>
    <property type="project" value="InterPro"/>
</dbReference>
<keyword evidence="1" id="KW-0677">Repeat</keyword>
<dbReference type="InterPro" id="IPR046960">
    <property type="entry name" value="PPR_At4g14850-like_plant"/>
</dbReference>
<dbReference type="InterPro" id="IPR011990">
    <property type="entry name" value="TPR-like_helical_dom_sf"/>
</dbReference>
<dbReference type="STRING" id="35608.A0A2U1Q0X8"/>
<protein>
    <submittedName>
        <fullName evidence="2">Pentatricopeptide repeat-containing protein</fullName>
    </submittedName>
</protein>
<name>A0A2U1Q0X8_ARTAN</name>
<dbReference type="AlphaFoldDB" id="A0A2U1Q0X8"/>
<dbReference type="Gene3D" id="1.25.40.10">
    <property type="entry name" value="Tetratricopeptide repeat domain"/>
    <property type="match status" value="1"/>
</dbReference>
<dbReference type="Proteomes" id="UP000245207">
    <property type="component" value="Unassembled WGS sequence"/>
</dbReference>
<comment type="caution">
    <text evidence="2">The sequence shown here is derived from an EMBL/GenBank/DDBJ whole genome shotgun (WGS) entry which is preliminary data.</text>
</comment>
<evidence type="ECO:0000256" key="1">
    <source>
        <dbReference type="ARBA" id="ARBA00022737"/>
    </source>
</evidence>
<dbReference type="PANTHER" id="PTHR47926:SF347">
    <property type="entry name" value="PENTATRICOPEPTIDE REPEAT-CONTAINING PROTEIN"/>
    <property type="match status" value="1"/>
</dbReference>
<accession>A0A2U1Q0X8</accession>
<reference evidence="2 3" key="1">
    <citation type="journal article" date="2018" name="Mol. Plant">
        <title>The genome of Artemisia annua provides insight into the evolution of Asteraceae family and artemisinin biosynthesis.</title>
        <authorList>
            <person name="Shen Q."/>
            <person name="Zhang L."/>
            <person name="Liao Z."/>
            <person name="Wang S."/>
            <person name="Yan T."/>
            <person name="Shi P."/>
            <person name="Liu M."/>
            <person name="Fu X."/>
            <person name="Pan Q."/>
            <person name="Wang Y."/>
            <person name="Lv Z."/>
            <person name="Lu X."/>
            <person name="Zhang F."/>
            <person name="Jiang W."/>
            <person name="Ma Y."/>
            <person name="Chen M."/>
            <person name="Hao X."/>
            <person name="Li L."/>
            <person name="Tang Y."/>
            <person name="Lv G."/>
            <person name="Zhou Y."/>
            <person name="Sun X."/>
            <person name="Brodelius P.E."/>
            <person name="Rose J.K.C."/>
            <person name="Tang K."/>
        </authorList>
    </citation>
    <scope>NUCLEOTIDE SEQUENCE [LARGE SCALE GENOMIC DNA]</scope>
    <source>
        <strain evidence="3">cv. Huhao1</strain>
        <tissue evidence="2">Leaf</tissue>
    </source>
</reference>
<dbReference type="Pfam" id="PF01535">
    <property type="entry name" value="PPR"/>
    <property type="match status" value="2"/>
</dbReference>
<dbReference type="GO" id="GO:0003723">
    <property type="term" value="F:RNA binding"/>
    <property type="evidence" value="ECO:0007669"/>
    <property type="project" value="InterPro"/>
</dbReference>
<evidence type="ECO:0000313" key="2">
    <source>
        <dbReference type="EMBL" id="PWA91625.1"/>
    </source>
</evidence>
<dbReference type="EMBL" id="PKPP01000531">
    <property type="protein sequence ID" value="PWA91625.1"/>
    <property type="molecule type" value="Genomic_DNA"/>
</dbReference>
<evidence type="ECO:0000313" key="3">
    <source>
        <dbReference type="Proteomes" id="UP000245207"/>
    </source>
</evidence>